<reference evidence="2 3" key="1">
    <citation type="submission" date="2008-07" db="EMBL/GenBank/DDBJ databases">
        <authorList>
            <person name="El-Sayed N."/>
            <person name="Caler E."/>
            <person name="Inman J."/>
            <person name="Amedeo P."/>
            <person name="Hass B."/>
            <person name="Wortman J."/>
        </authorList>
    </citation>
    <scope>NUCLEOTIDE SEQUENCE [LARGE SCALE GENOMIC DNA]</scope>
    <source>
        <strain evidence="3">ATCC 50983 / TXsc</strain>
    </source>
</reference>
<dbReference type="EMBL" id="GG678639">
    <property type="protein sequence ID" value="EER09017.1"/>
    <property type="molecule type" value="Genomic_DNA"/>
</dbReference>
<feature type="domain" description="HD" evidence="1">
    <location>
        <begin position="151"/>
        <end position="241"/>
    </location>
</feature>
<dbReference type="PROSITE" id="PS51831">
    <property type="entry name" value="HD"/>
    <property type="match status" value="1"/>
</dbReference>
<evidence type="ECO:0000259" key="1">
    <source>
        <dbReference type="PROSITE" id="PS51831"/>
    </source>
</evidence>
<dbReference type="SUPFAM" id="SSF109604">
    <property type="entry name" value="HD-domain/PDEase-like"/>
    <property type="match status" value="1"/>
</dbReference>
<dbReference type="Proteomes" id="UP000007800">
    <property type="component" value="Unassembled WGS sequence"/>
</dbReference>
<dbReference type="AlphaFoldDB" id="C5L2M6"/>
<dbReference type="CDD" id="cd00077">
    <property type="entry name" value="HDc"/>
    <property type="match status" value="1"/>
</dbReference>
<sequence length="241" mass="27176">MSPNENDGDLVNEATPARTEALSEDLYRRLIEVDFQGKIERFSFKSTKGLLTQLKYSFGLEKVRSIELRDATTGAVVPLCDLEEQGRYHLKVLGHTLAFHEGFSTQCPVHRLITLPEICRRIIDTPYFQRLRNESQLGSAGYVFMGATHTRFEHSIGAAYLAKKLVDQLSCNQPEYGIDEEDKLCVIIAGLCHDLGHGPYSHVWDSHVDLLRRSPSLRCISHVNPALGIHKGHEAMSVRMM</sequence>
<dbReference type="InParanoid" id="C5L2M6"/>
<accession>C5L2M6</accession>
<protein>
    <submittedName>
        <fullName evidence="2">Sam/hd domain protein, putative</fullName>
    </submittedName>
</protein>
<dbReference type="GO" id="GO:0005634">
    <property type="term" value="C:nucleus"/>
    <property type="evidence" value="ECO:0007669"/>
    <property type="project" value="TreeGrafter"/>
</dbReference>
<dbReference type="SMART" id="SM00471">
    <property type="entry name" value="HDc"/>
    <property type="match status" value="1"/>
</dbReference>
<keyword evidence="3" id="KW-1185">Reference proteome</keyword>
<dbReference type="Pfam" id="PF01966">
    <property type="entry name" value="HD"/>
    <property type="match status" value="1"/>
</dbReference>
<gene>
    <name evidence="2" type="ORF">Pmar_PMAR004994</name>
</gene>
<proteinExistence type="predicted"/>
<evidence type="ECO:0000313" key="2">
    <source>
        <dbReference type="EMBL" id="EER09017.1"/>
    </source>
</evidence>
<dbReference type="GO" id="GO:0006203">
    <property type="term" value="P:dGTP catabolic process"/>
    <property type="evidence" value="ECO:0007669"/>
    <property type="project" value="TreeGrafter"/>
</dbReference>
<dbReference type="Gene3D" id="1.10.3210.10">
    <property type="entry name" value="Hypothetical protein af1432"/>
    <property type="match status" value="1"/>
</dbReference>
<dbReference type="GO" id="GO:0008832">
    <property type="term" value="F:dGTPase activity"/>
    <property type="evidence" value="ECO:0007669"/>
    <property type="project" value="TreeGrafter"/>
</dbReference>
<dbReference type="OrthoDB" id="9991235at2759"/>
<dbReference type="GeneID" id="9065005"/>
<organism evidence="3">
    <name type="scientific">Perkinsus marinus (strain ATCC 50983 / TXsc)</name>
    <dbReference type="NCBI Taxonomy" id="423536"/>
    <lineage>
        <taxon>Eukaryota</taxon>
        <taxon>Sar</taxon>
        <taxon>Alveolata</taxon>
        <taxon>Perkinsozoa</taxon>
        <taxon>Perkinsea</taxon>
        <taxon>Perkinsida</taxon>
        <taxon>Perkinsidae</taxon>
        <taxon>Perkinsus</taxon>
    </lineage>
</organism>
<dbReference type="InterPro" id="IPR050135">
    <property type="entry name" value="dGTPase-like"/>
</dbReference>
<dbReference type="PANTHER" id="PTHR11373">
    <property type="entry name" value="DEOXYNUCLEOSIDE TRIPHOSPHATE TRIPHOSPHOHYDROLASE"/>
    <property type="match status" value="1"/>
</dbReference>
<dbReference type="PANTHER" id="PTHR11373:SF4">
    <property type="entry name" value="DEOXYNUCLEOSIDE TRIPHOSPHATE TRIPHOSPHOHYDROLASE SAMHD1"/>
    <property type="match status" value="1"/>
</dbReference>
<dbReference type="InterPro" id="IPR003607">
    <property type="entry name" value="HD/PDEase_dom"/>
</dbReference>
<evidence type="ECO:0000313" key="3">
    <source>
        <dbReference type="Proteomes" id="UP000007800"/>
    </source>
</evidence>
<dbReference type="RefSeq" id="XP_002777201.1">
    <property type="nucleotide sequence ID" value="XM_002777155.1"/>
</dbReference>
<dbReference type="InterPro" id="IPR006674">
    <property type="entry name" value="HD_domain"/>
</dbReference>
<name>C5L2M6_PERM5</name>